<gene>
    <name evidence="2" type="ORF">R3P38DRAFT_3228701</name>
</gene>
<feature type="compositionally biased region" description="Polar residues" evidence="1">
    <location>
        <begin position="72"/>
        <end position="82"/>
    </location>
</feature>
<dbReference type="EMBL" id="JAWWNJ010000121">
    <property type="protein sequence ID" value="KAK6988725.1"/>
    <property type="molecule type" value="Genomic_DNA"/>
</dbReference>
<reference evidence="2 3" key="1">
    <citation type="journal article" date="2024" name="J Genomics">
        <title>Draft genome sequencing and assembly of Favolaschia claudopus CIRM-BRFM 2984 isolated from oak limbs.</title>
        <authorList>
            <person name="Navarro D."/>
            <person name="Drula E."/>
            <person name="Chaduli D."/>
            <person name="Cazenave R."/>
            <person name="Ahrendt S."/>
            <person name="Wang J."/>
            <person name="Lipzen A."/>
            <person name="Daum C."/>
            <person name="Barry K."/>
            <person name="Grigoriev I.V."/>
            <person name="Favel A."/>
            <person name="Rosso M.N."/>
            <person name="Martin F."/>
        </authorList>
    </citation>
    <scope>NUCLEOTIDE SEQUENCE [LARGE SCALE GENOMIC DNA]</scope>
    <source>
        <strain evidence="2 3">CIRM-BRFM 2984</strain>
    </source>
</reference>
<evidence type="ECO:0000313" key="2">
    <source>
        <dbReference type="EMBL" id="KAK6988725.1"/>
    </source>
</evidence>
<feature type="compositionally biased region" description="Low complexity" evidence="1">
    <location>
        <begin position="110"/>
        <end position="124"/>
    </location>
</feature>
<sequence length="171" mass="17475">MAVDCDVCVSASSILFINASCGAWGSQNDGVGAEKEHSTSLYFYFQSSPSPVSSSTRSSSVAASCEHDHRSPSPTIRSPCACSTSDLGPPILDARSSRASADAYTGEQQLLPSPSSILPSTITTAPPPHRPFVSSGPLSPASSAGESSSDLAVLTSWDWSDTGTSSGEKGG</sequence>
<dbReference type="AlphaFoldDB" id="A0AAV9ZQ87"/>
<proteinExistence type="predicted"/>
<keyword evidence="3" id="KW-1185">Reference proteome</keyword>
<evidence type="ECO:0000256" key="1">
    <source>
        <dbReference type="SAM" id="MobiDB-lite"/>
    </source>
</evidence>
<name>A0AAV9ZQ87_9AGAR</name>
<evidence type="ECO:0000313" key="3">
    <source>
        <dbReference type="Proteomes" id="UP001362999"/>
    </source>
</evidence>
<protein>
    <submittedName>
        <fullName evidence="2">Uncharacterized protein</fullName>
    </submittedName>
</protein>
<organism evidence="2 3">
    <name type="scientific">Favolaschia claudopus</name>
    <dbReference type="NCBI Taxonomy" id="2862362"/>
    <lineage>
        <taxon>Eukaryota</taxon>
        <taxon>Fungi</taxon>
        <taxon>Dikarya</taxon>
        <taxon>Basidiomycota</taxon>
        <taxon>Agaricomycotina</taxon>
        <taxon>Agaricomycetes</taxon>
        <taxon>Agaricomycetidae</taxon>
        <taxon>Agaricales</taxon>
        <taxon>Marasmiineae</taxon>
        <taxon>Mycenaceae</taxon>
        <taxon>Favolaschia</taxon>
    </lineage>
</organism>
<accession>A0AAV9ZQ87</accession>
<feature type="compositionally biased region" description="Low complexity" evidence="1">
    <location>
        <begin position="134"/>
        <end position="171"/>
    </location>
</feature>
<feature type="compositionally biased region" description="Low complexity" evidence="1">
    <location>
        <begin position="93"/>
        <end position="103"/>
    </location>
</feature>
<feature type="region of interest" description="Disordered" evidence="1">
    <location>
        <begin position="91"/>
        <end position="171"/>
    </location>
</feature>
<feature type="region of interest" description="Disordered" evidence="1">
    <location>
        <begin position="63"/>
        <end position="82"/>
    </location>
</feature>
<dbReference type="Proteomes" id="UP001362999">
    <property type="component" value="Unassembled WGS sequence"/>
</dbReference>
<comment type="caution">
    <text evidence="2">The sequence shown here is derived from an EMBL/GenBank/DDBJ whole genome shotgun (WGS) entry which is preliminary data.</text>
</comment>